<reference evidence="2" key="1">
    <citation type="journal article" date="2016" name="Nature">
        <title>Genome evolution in the allotetraploid frog Xenopus laevis.</title>
        <authorList>
            <person name="Session A.M."/>
            <person name="Uno Y."/>
            <person name="Kwon T."/>
            <person name="Chapman J.A."/>
            <person name="Toyoda A."/>
            <person name="Takahashi S."/>
            <person name="Fukui A."/>
            <person name="Hikosaka A."/>
            <person name="Suzuki A."/>
            <person name="Kondo M."/>
            <person name="van Heeringen S.J."/>
            <person name="Quigley I."/>
            <person name="Heinz S."/>
            <person name="Ogino H."/>
            <person name="Ochi H."/>
            <person name="Hellsten U."/>
            <person name="Lyons J.B."/>
            <person name="Simakov O."/>
            <person name="Putnam N."/>
            <person name="Stites J."/>
            <person name="Kuroki Y."/>
            <person name="Tanaka T."/>
            <person name="Michiue T."/>
            <person name="Watanabe M."/>
            <person name="Bogdanovic O."/>
            <person name="Lister R."/>
            <person name="Georgiou G."/>
            <person name="Paranjpe S.S."/>
            <person name="van Kruijsbergen I."/>
            <person name="Shu S."/>
            <person name="Carlson J."/>
            <person name="Kinoshita T."/>
            <person name="Ohta Y."/>
            <person name="Mawaribuchi S."/>
            <person name="Jenkins J."/>
            <person name="Grimwood J."/>
            <person name="Schmutz J."/>
            <person name="Mitros T."/>
            <person name="Mozaffari S.V."/>
            <person name="Suzuki Y."/>
            <person name="Haramoto Y."/>
            <person name="Yamamoto T.S."/>
            <person name="Takagi C."/>
            <person name="Heald R."/>
            <person name="Miller K."/>
            <person name="Haudenschild C."/>
            <person name="Kitzman J."/>
            <person name="Nakayama T."/>
            <person name="Izutsu Y."/>
            <person name="Robert J."/>
            <person name="Fortriede J."/>
            <person name="Burns K."/>
            <person name="Lotay V."/>
            <person name="Karimi K."/>
            <person name="Yasuoka Y."/>
            <person name="Dichmann D.S."/>
            <person name="Flajnik M.F."/>
            <person name="Houston D.W."/>
            <person name="Shendure J."/>
            <person name="DuPasquier L."/>
            <person name="Vize P.D."/>
            <person name="Zorn A.M."/>
            <person name="Ito M."/>
            <person name="Marcotte E.M."/>
            <person name="Wallingford J.B."/>
            <person name="Ito Y."/>
            <person name="Asashima M."/>
            <person name="Ueno N."/>
            <person name="Matsuda Y."/>
            <person name="Veenstra G.J."/>
            <person name="Fujiyama A."/>
            <person name="Harland R.M."/>
            <person name="Taira M."/>
            <person name="Rokhsar D.S."/>
        </authorList>
    </citation>
    <scope>NUCLEOTIDE SEQUENCE [LARGE SCALE GENOMIC DNA]</scope>
    <source>
        <strain evidence="2">J</strain>
    </source>
</reference>
<dbReference type="AlphaFoldDB" id="A0A974HRW5"/>
<proteinExistence type="predicted"/>
<name>A0A974HRW5_XENLA</name>
<dbReference type="Proteomes" id="UP000694892">
    <property type="component" value="Chromosome 3S"/>
</dbReference>
<organism evidence="1 2">
    <name type="scientific">Xenopus laevis</name>
    <name type="common">African clawed frog</name>
    <dbReference type="NCBI Taxonomy" id="8355"/>
    <lineage>
        <taxon>Eukaryota</taxon>
        <taxon>Metazoa</taxon>
        <taxon>Chordata</taxon>
        <taxon>Craniata</taxon>
        <taxon>Vertebrata</taxon>
        <taxon>Euteleostomi</taxon>
        <taxon>Amphibia</taxon>
        <taxon>Batrachia</taxon>
        <taxon>Anura</taxon>
        <taxon>Pipoidea</taxon>
        <taxon>Pipidae</taxon>
        <taxon>Xenopodinae</taxon>
        <taxon>Xenopus</taxon>
        <taxon>Xenopus</taxon>
    </lineage>
</organism>
<gene>
    <name evidence="1" type="ORF">XELAEV_18021497mg</name>
</gene>
<protein>
    <submittedName>
        <fullName evidence="1">Uncharacterized protein</fullName>
    </submittedName>
</protein>
<evidence type="ECO:0000313" key="1">
    <source>
        <dbReference type="EMBL" id="OCT87798.1"/>
    </source>
</evidence>
<dbReference type="EMBL" id="CM004471">
    <property type="protein sequence ID" value="OCT87798.1"/>
    <property type="molecule type" value="Genomic_DNA"/>
</dbReference>
<sequence>MTVSLYLTWNVRLHHSKISSSCLFHKGSATPLFSPQPSHQCIIGTVGYGCFKCFVRTLLCLLNKFNMQPFIGFANQPIQLRAVSETGSCAQKLIGLEEYR</sequence>
<accession>A0A974HRW5</accession>
<evidence type="ECO:0000313" key="2">
    <source>
        <dbReference type="Proteomes" id="UP000694892"/>
    </source>
</evidence>